<sequence length="68" mass="7891">MRDWQKGFLRPAVRNVNEDAGCGKGIEEKGMARLLNVVKKGKHRKTNINIHIEVLQHIFLFLPLLRSR</sequence>
<keyword evidence="3" id="KW-1185">Reference proteome</keyword>
<organism evidence="1">
    <name type="scientific">Anopheles sinensis</name>
    <name type="common">Mosquito</name>
    <dbReference type="NCBI Taxonomy" id="74873"/>
    <lineage>
        <taxon>Eukaryota</taxon>
        <taxon>Metazoa</taxon>
        <taxon>Ecdysozoa</taxon>
        <taxon>Arthropoda</taxon>
        <taxon>Hexapoda</taxon>
        <taxon>Insecta</taxon>
        <taxon>Pterygota</taxon>
        <taxon>Neoptera</taxon>
        <taxon>Endopterygota</taxon>
        <taxon>Diptera</taxon>
        <taxon>Nematocera</taxon>
        <taxon>Culicoidea</taxon>
        <taxon>Culicidae</taxon>
        <taxon>Anophelinae</taxon>
        <taxon>Anopheles</taxon>
    </lineage>
</organism>
<dbReference type="VEuPathDB" id="VectorBase:ASIC009930"/>
<proteinExistence type="predicted"/>
<evidence type="ECO:0000313" key="1">
    <source>
        <dbReference type="EMBL" id="KFB42244.1"/>
    </source>
</evidence>
<evidence type="ECO:0000313" key="3">
    <source>
        <dbReference type="Proteomes" id="UP000030765"/>
    </source>
</evidence>
<dbReference type="Proteomes" id="UP000030765">
    <property type="component" value="Unassembled WGS sequence"/>
</dbReference>
<evidence type="ECO:0000313" key="2">
    <source>
        <dbReference type="EnsemblMetazoa" id="ASIC009930-PA"/>
    </source>
</evidence>
<reference evidence="2" key="2">
    <citation type="submission" date="2020-05" db="UniProtKB">
        <authorList>
            <consortium name="EnsemblMetazoa"/>
        </authorList>
    </citation>
    <scope>IDENTIFICATION</scope>
</reference>
<dbReference type="EnsemblMetazoa" id="ASIC009930-RA">
    <property type="protein sequence ID" value="ASIC009930-PA"/>
    <property type="gene ID" value="ASIC009930"/>
</dbReference>
<dbReference type="AlphaFoldDB" id="A0A084VWA0"/>
<dbReference type="EMBL" id="KE525174">
    <property type="protein sequence ID" value="KFB42244.1"/>
    <property type="molecule type" value="Genomic_DNA"/>
</dbReference>
<name>A0A084VWA0_ANOSI</name>
<protein>
    <submittedName>
        <fullName evidence="1 2">Uncharacterized protein</fullName>
    </submittedName>
</protein>
<gene>
    <name evidence="1" type="ORF">ZHAS_00009930</name>
</gene>
<dbReference type="EMBL" id="ATLV01017538">
    <property type="status" value="NOT_ANNOTATED_CDS"/>
    <property type="molecule type" value="Genomic_DNA"/>
</dbReference>
<reference evidence="1 3" key="1">
    <citation type="journal article" date="2014" name="BMC Genomics">
        <title>Genome sequence of Anopheles sinensis provides insight into genetics basis of mosquito competence for malaria parasites.</title>
        <authorList>
            <person name="Zhou D."/>
            <person name="Zhang D."/>
            <person name="Ding G."/>
            <person name="Shi L."/>
            <person name="Hou Q."/>
            <person name="Ye Y."/>
            <person name="Xu Y."/>
            <person name="Zhou H."/>
            <person name="Xiong C."/>
            <person name="Li S."/>
            <person name="Yu J."/>
            <person name="Hong S."/>
            <person name="Yu X."/>
            <person name="Zou P."/>
            <person name="Chen C."/>
            <person name="Chang X."/>
            <person name="Wang W."/>
            <person name="Lv Y."/>
            <person name="Sun Y."/>
            <person name="Ma L."/>
            <person name="Shen B."/>
            <person name="Zhu C."/>
        </authorList>
    </citation>
    <scope>NUCLEOTIDE SEQUENCE [LARGE SCALE GENOMIC DNA]</scope>
</reference>
<accession>A0A084VWA0</accession>